<dbReference type="SUPFAM" id="SSF160246">
    <property type="entry name" value="EspE N-terminal domain-like"/>
    <property type="match status" value="1"/>
</dbReference>
<keyword evidence="3" id="KW-0067">ATP-binding</keyword>
<name>A0A2N5ZEN6_MUIH1</name>
<dbReference type="Gene3D" id="3.40.50.300">
    <property type="entry name" value="P-loop containing nucleotide triphosphate hydrolases"/>
    <property type="match status" value="1"/>
</dbReference>
<evidence type="ECO:0000256" key="2">
    <source>
        <dbReference type="ARBA" id="ARBA00022741"/>
    </source>
</evidence>
<feature type="domain" description="AAA+ ATPase" evidence="4">
    <location>
        <begin position="322"/>
        <end position="469"/>
    </location>
</feature>
<dbReference type="InterPro" id="IPR003593">
    <property type="entry name" value="AAA+_ATPase"/>
</dbReference>
<dbReference type="Pfam" id="PF05157">
    <property type="entry name" value="MshEN"/>
    <property type="match status" value="1"/>
</dbReference>
<evidence type="ECO:0000259" key="4">
    <source>
        <dbReference type="SMART" id="SM00382"/>
    </source>
</evidence>
<dbReference type="InterPro" id="IPR037257">
    <property type="entry name" value="T2SS_E_N_sf"/>
</dbReference>
<sequence length="554" mass="62838">MKKIEDYLVEQGLISSSRLNWAKVKQNETGIPLYRILIEEGIVSEEVYFKNLSSMFSKDFINLDMANLNRELIELFPAQLMEKYNFIPIERVLDTVKIATFEPFNIYMVQEIEELTGYKVEIFICNITDLLNIKKALGITIKEDLALKTLKKIDLESVAEKVKEGYGNDDVIEEVDLEDYDVESSDAPVVVLVNKLIYDAVKEGATDIHIECFEKKLNVRYRIDGSLKKVMVIEKNAQEAIISRLKIISDLDITERFIPQEGRFKMKVMDTQIDFRVTFLPSMFGQNLSIRIFNKKKTPLAFDDIGMSDYQKNICAEALKKKYGLILVVGPTGSGKTTTLYTMLGHINKEDIKVITIEDTVEYRMDGIHQIPVRVNREDPSKSLTFATGLKAILRQDPNVIMIGEIRDEETAKIAINAALTGHLVLSTIHANTSINVLSRLKHLGVSKELISDALELVVAQRLVRKTCKECQGDVEEKKSCHFCKSTGVNGRIGVFEVLQVDKTIKGKIADDVPGVHLYNYLREERDWKDLLQDATNKKNNGVIGQEEVDSLTI</sequence>
<dbReference type="Pfam" id="PF00437">
    <property type="entry name" value="T2SSE"/>
    <property type="match status" value="1"/>
</dbReference>
<dbReference type="InterPro" id="IPR001482">
    <property type="entry name" value="T2SS/T4SS_dom"/>
</dbReference>
<comment type="similarity">
    <text evidence="1">Belongs to the GSP E family.</text>
</comment>
<accession>A0A2N5ZEN6</accession>
<dbReference type="GO" id="GO:0005524">
    <property type="term" value="F:ATP binding"/>
    <property type="evidence" value="ECO:0007669"/>
    <property type="project" value="UniProtKB-KW"/>
</dbReference>
<evidence type="ECO:0000256" key="1">
    <source>
        <dbReference type="ARBA" id="ARBA00006611"/>
    </source>
</evidence>
<reference evidence="5 6" key="1">
    <citation type="submission" date="2017-11" db="EMBL/GenBank/DDBJ databases">
        <title>Genome-resolved metagenomics identifies genetic mobility, metabolic interactions, and unexpected diversity in perchlorate-reducing communities.</title>
        <authorList>
            <person name="Barnum T.P."/>
            <person name="Figueroa I.A."/>
            <person name="Carlstrom C.I."/>
            <person name="Lucas L.N."/>
            <person name="Engelbrektson A.L."/>
            <person name="Coates J.D."/>
        </authorList>
    </citation>
    <scope>NUCLEOTIDE SEQUENCE [LARGE SCALE GENOMIC DNA]</scope>
    <source>
        <strain evidence="5">BM706</strain>
    </source>
</reference>
<dbReference type="InterPro" id="IPR007831">
    <property type="entry name" value="T2SS_GspE_N"/>
</dbReference>
<evidence type="ECO:0000313" key="5">
    <source>
        <dbReference type="EMBL" id="PLX17111.1"/>
    </source>
</evidence>
<dbReference type="SMART" id="SM00382">
    <property type="entry name" value="AAA"/>
    <property type="match status" value="1"/>
</dbReference>
<dbReference type="PANTHER" id="PTHR30258">
    <property type="entry name" value="TYPE II SECRETION SYSTEM PROTEIN GSPE-RELATED"/>
    <property type="match status" value="1"/>
</dbReference>
<dbReference type="Gene3D" id="3.30.300.160">
    <property type="entry name" value="Type II secretion system, protein E, N-terminal domain"/>
    <property type="match status" value="1"/>
</dbReference>
<keyword evidence="2" id="KW-0547">Nucleotide-binding</keyword>
<dbReference type="GO" id="GO:0016887">
    <property type="term" value="F:ATP hydrolysis activity"/>
    <property type="evidence" value="ECO:0007669"/>
    <property type="project" value="TreeGrafter"/>
</dbReference>
<dbReference type="SUPFAM" id="SSF52540">
    <property type="entry name" value="P-loop containing nucleoside triphosphate hydrolases"/>
    <property type="match status" value="1"/>
</dbReference>
<evidence type="ECO:0000313" key="6">
    <source>
        <dbReference type="Proteomes" id="UP000234857"/>
    </source>
</evidence>
<organism evidence="5 6">
    <name type="scientific">Muiribacterium halophilum</name>
    <dbReference type="NCBI Taxonomy" id="2053465"/>
    <lineage>
        <taxon>Bacteria</taxon>
        <taxon>Candidatus Muiribacteriota</taxon>
        <taxon>Candidatus Muiribacteriia</taxon>
        <taxon>Candidatus Muiribacteriales</taxon>
        <taxon>Candidatus Muiribacteriaceae</taxon>
        <taxon>Candidatus Muiribacterium</taxon>
    </lineage>
</organism>
<evidence type="ECO:0000256" key="3">
    <source>
        <dbReference type="ARBA" id="ARBA00022840"/>
    </source>
</evidence>
<dbReference type="Proteomes" id="UP000234857">
    <property type="component" value="Unassembled WGS sequence"/>
</dbReference>
<dbReference type="Gene3D" id="3.30.450.90">
    <property type="match status" value="1"/>
</dbReference>
<dbReference type="CDD" id="cd01129">
    <property type="entry name" value="PulE-GspE-like"/>
    <property type="match status" value="1"/>
</dbReference>
<proteinExistence type="inferred from homology"/>
<dbReference type="AlphaFoldDB" id="A0A2N5ZEN6"/>
<gene>
    <name evidence="5" type="ORF">C0601_08280</name>
</gene>
<comment type="caution">
    <text evidence="5">The sequence shown here is derived from an EMBL/GenBank/DDBJ whole genome shotgun (WGS) entry which is preliminary data.</text>
</comment>
<dbReference type="PANTHER" id="PTHR30258:SF1">
    <property type="entry name" value="PROTEIN TRANSPORT PROTEIN HOFB HOMOLOG"/>
    <property type="match status" value="1"/>
</dbReference>
<dbReference type="EMBL" id="PKTG01000095">
    <property type="protein sequence ID" value="PLX17111.1"/>
    <property type="molecule type" value="Genomic_DNA"/>
</dbReference>
<dbReference type="GO" id="GO:0005886">
    <property type="term" value="C:plasma membrane"/>
    <property type="evidence" value="ECO:0007669"/>
    <property type="project" value="TreeGrafter"/>
</dbReference>
<protein>
    <recommendedName>
        <fullName evidence="4">AAA+ ATPase domain-containing protein</fullName>
    </recommendedName>
</protein>
<dbReference type="InterPro" id="IPR027417">
    <property type="entry name" value="P-loop_NTPase"/>
</dbReference>